<keyword evidence="15" id="KW-1185">Reference proteome</keyword>
<evidence type="ECO:0000313" key="14">
    <source>
        <dbReference type="EMBL" id="VVC86960.1"/>
    </source>
</evidence>
<keyword evidence="8 13" id="KW-0472">Membrane</keyword>
<dbReference type="Pfam" id="PF01130">
    <property type="entry name" value="CD36"/>
    <property type="match status" value="1"/>
</dbReference>
<dbReference type="InterPro" id="IPR002159">
    <property type="entry name" value="CD36_fam"/>
</dbReference>
<evidence type="ECO:0000256" key="7">
    <source>
        <dbReference type="ARBA" id="ARBA00022989"/>
    </source>
</evidence>
<evidence type="ECO:0000256" key="5">
    <source>
        <dbReference type="ARBA" id="ARBA00022692"/>
    </source>
</evidence>
<organism evidence="14 15">
    <name type="scientific">Leptidea sinapis</name>
    <dbReference type="NCBI Taxonomy" id="189913"/>
    <lineage>
        <taxon>Eukaryota</taxon>
        <taxon>Metazoa</taxon>
        <taxon>Ecdysozoa</taxon>
        <taxon>Arthropoda</taxon>
        <taxon>Hexapoda</taxon>
        <taxon>Insecta</taxon>
        <taxon>Pterygota</taxon>
        <taxon>Neoptera</taxon>
        <taxon>Endopterygota</taxon>
        <taxon>Lepidoptera</taxon>
        <taxon>Glossata</taxon>
        <taxon>Ditrysia</taxon>
        <taxon>Papilionoidea</taxon>
        <taxon>Pieridae</taxon>
        <taxon>Dismorphiinae</taxon>
        <taxon>Leptidea</taxon>
    </lineage>
</organism>
<evidence type="ECO:0000256" key="10">
    <source>
        <dbReference type="ARBA" id="ARBA00023170"/>
    </source>
</evidence>
<keyword evidence="7 13" id="KW-1133">Transmembrane helix</keyword>
<dbReference type="GO" id="GO:0005737">
    <property type="term" value="C:cytoplasm"/>
    <property type="evidence" value="ECO:0007669"/>
    <property type="project" value="TreeGrafter"/>
</dbReference>
<evidence type="ECO:0000256" key="13">
    <source>
        <dbReference type="SAM" id="Phobius"/>
    </source>
</evidence>
<dbReference type="Proteomes" id="UP000324832">
    <property type="component" value="Unassembled WGS sequence"/>
</dbReference>
<gene>
    <name evidence="14" type="ORF">LSINAPIS_LOCUS685</name>
</gene>
<dbReference type="PANTHER" id="PTHR11923:SF109">
    <property type="entry name" value="SENSORY NEURON MEMBRANE PROTEIN 2"/>
    <property type="match status" value="1"/>
</dbReference>
<evidence type="ECO:0000256" key="12">
    <source>
        <dbReference type="ARBA" id="ARBA00040645"/>
    </source>
</evidence>
<dbReference type="GO" id="GO:0005886">
    <property type="term" value="C:plasma membrane"/>
    <property type="evidence" value="ECO:0007669"/>
    <property type="project" value="UniProtKB-SubCell"/>
</dbReference>
<evidence type="ECO:0000256" key="8">
    <source>
        <dbReference type="ARBA" id="ARBA00023136"/>
    </source>
</evidence>
<sequence length="518" mass="58618">MLGKNAKIFFLGSVCLLIASIILAAWGFPKIVGLQIQKSVQIENSSLMFEKWRKLPMPLTFNVYLFNVTNVQDINSGMKPLLQEVGPFVYKEYRERTILGYGENDTVRYTLKKTFVFDKEASGNLTDDVELTVINYPYMAAILTANSIMPSIVGLLNSAMGPFFSSEQDPFLKVRVNQLLFDGVYLNCSRNSSALALICGKLKADKPPTMRLAEDRSGFYFSMFAHMNNTDIGPFEMNRGVEDVRQLGHITSFQDMTVMNQWGDPYCGMINGSDATIFPPIDEKNVPNRLYIYEPEICRSIFASLVDQRVMFNMTTYYYEVDKMALASKSANPDNKCFCDKNWSSNHDGCLMMGLINLKPCKNAPVIGSFPHFHLASEELLNYFAGGIKPDPEKHNSFVYLEPTTGVVLKGFQRLQFNIELRQIPMIPQLENVTSGLFPLMWVEEGATIPDDLLEELQDSRRLLDYVETARWMLLVIATFSCIIAAVCVVRSTGAHVWPRRSDFHLRPGNTIVVNKSR</sequence>
<evidence type="ECO:0000313" key="15">
    <source>
        <dbReference type="Proteomes" id="UP000324832"/>
    </source>
</evidence>
<accession>A0A5E4PPD4</accession>
<dbReference type="GO" id="GO:0007608">
    <property type="term" value="P:sensory perception of smell"/>
    <property type="evidence" value="ECO:0007669"/>
    <property type="project" value="UniProtKB-KW"/>
</dbReference>
<evidence type="ECO:0000256" key="9">
    <source>
        <dbReference type="ARBA" id="ARBA00023157"/>
    </source>
</evidence>
<feature type="transmembrane region" description="Helical" evidence="13">
    <location>
        <begin position="472"/>
        <end position="490"/>
    </location>
</feature>
<reference evidence="14 15" key="1">
    <citation type="submission" date="2017-07" db="EMBL/GenBank/DDBJ databases">
        <authorList>
            <person name="Talla V."/>
            <person name="Backstrom N."/>
        </authorList>
    </citation>
    <scope>NUCLEOTIDE SEQUENCE [LARGE SCALE GENOMIC DNA]</scope>
</reference>
<protein>
    <recommendedName>
        <fullName evidence="12">Sensory neuron membrane protein 2</fullName>
    </recommendedName>
</protein>
<dbReference type="EMBL" id="FZQP02000049">
    <property type="protein sequence ID" value="VVC86960.1"/>
    <property type="molecule type" value="Genomic_DNA"/>
</dbReference>
<evidence type="ECO:0000256" key="11">
    <source>
        <dbReference type="ARBA" id="ARBA00023180"/>
    </source>
</evidence>
<evidence type="ECO:0000256" key="2">
    <source>
        <dbReference type="ARBA" id="ARBA00010532"/>
    </source>
</evidence>
<evidence type="ECO:0000256" key="6">
    <source>
        <dbReference type="ARBA" id="ARBA00022725"/>
    </source>
</evidence>
<proteinExistence type="inferred from homology"/>
<dbReference type="GO" id="GO:0005044">
    <property type="term" value="F:scavenger receptor activity"/>
    <property type="evidence" value="ECO:0007669"/>
    <property type="project" value="TreeGrafter"/>
</dbReference>
<comment type="subcellular location">
    <subcellularLocation>
        <location evidence="1">Cell membrane</location>
    </subcellularLocation>
</comment>
<dbReference type="PRINTS" id="PR01609">
    <property type="entry name" value="CD36FAMILY"/>
</dbReference>
<keyword evidence="9" id="KW-1015">Disulfide bond</keyword>
<keyword evidence="10" id="KW-0675">Receptor</keyword>
<dbReference type="PANTHER" id="PTHR11923">
    <property type="entry name" value="SCAVENGER RECEPTOR CLASS B TYPE-1 SR-B1"/>
    <property type="match status" value="1"/>
</dbReference>
<comment type="similarity">
    <text evidence="2">Belongs to the CD36 family.</text>
</comment>
<evidence type="ECO:0000256" key="4">
    <source>
        <dbReference type="ARBA" id="ARBA00022606"/>
    </source>
</evidence>
<evidence type="ECO:0000256" key="3">
    <source>
        <dbReference type="ARBA" id="ARBA00022475"/>
    </source>
</evidence>
<keyword evidence="5 13" id="KW-0812">Transmembrane</keyword>
<keyword evidence="3" id="KW-1003">Cell membrane</keyword>
<evidence type="ECO:0000256" key="1">
    <source>
        <dbReference type="ARBA" id="ARBA00004236"/>
    </source>
</evidence>
<keyword evidence="6" id="KW-0552">Olfaction</keyword>
<dbReference type="AlphaFoldDB" id="A0A5E4PPD4"/>
<name>A0A5E4PPD4_9NEOP</name>
<keyword evidence="11" id="KW-0325">Glycoprotein</keyword>
<keyword evidence="4" id="KW-0716">Sensory transduction</keyword>